<dbReference type="Proteomes" id="UP000217199">
    <property type="component" value="Unassembled WGS sequence"/>
</dbReference>
<evidence type="ECO:0000313" key="2">
    <source>
        <dbReference type="Proteomes" id="UP000217199"/>
    </source>
</evidence>
<dbReference type="InParanoid" id="A0A286U866"/>
<reference evidence="1 2" key="1">
    <citation type="journal article" date="2017" name="Mol. Ecol.">
        <title>Comparative and population genomic landscape of Phellinus noxius: A hypervariable fungus causing root rot in trees.</title>
        <authorList>
            <person name="Chung C.L."/>
            <person name="Lee T.J."/>
            <person name="Akiba M."/>
            <person name="Lee H.H."/>
            <person name="Kuo T.H."/>
            <person name="Liu D."/>
            <person name="Ke H.M."/>
            <person name="Yokoi T."/>
            <person name="Roa M.B."/>
            <person name="Lu M.J."/>
            <person name="Chang Y.Y."/>
            <person name="Ann P.J."/>
            <person name="Tsai J.N."/>
            <person name="Chen C.Y."/>
            <person name="Tzean S.S."/>
            <person name="Ota Y."/>
            <person name="Hattori T."/>
            <person name="Sahashi N."/>
            <person name="Liou R.F."/>
            <person name="Kikuchi T."/>
            <person name="Tsai I.J."/>
        </authorList>
    </citation>
    <scope>NUCLEOTIDE SEQUENCE [LARGE SCALE GENOMIC DNA]</scope>
    <source>
        <strain evidence="1 2">FFPRI411160</strain>
    </source>
</reference>
<organism evidence="1 2">
    <name type="scientific">Pyrrhoderma noxium</name>
    <dbReference type="NCBI Taxonomy" id="2282107"/>
    <lineage>
        <taxon>Eukaryota</taxon>
        <taxon>Fungi</taxon>
        <taxon>Dikarya</taxon>
        <taxon>Basidiomycota</taxon>
        <taxon>Agaricomycotina</taxon>
        <taxon>Agaricomycetes</taxon>
        <taxon>Hymenochaetales</taxon>
        <taxon>Hymenochaetaceae</taxon>
        <taxon>Pyrrhoderma</taxon>
    </lineage>
</organism>
<proteinExistence type="predicted"/>
<gene>
    <name evidence="1" type="ORF">PNOK_0861400</name>
</gene>
<dbReference type="AlphaFoldDB" id="A0A286U866"/>
<evidence type="ECO:0000313" key="1">
    <source>
        <dbReference type="EMBL" id="PAV15756.1"/>
    </source>
</evidence>
<accession>A0A286U866</accession>
<comment type="caution">
    <text evidence="1">The sequence shown here is derived from an EMBL/GenBank/DDBJ whole genome shotgun (WGS) entry which is preliminary data.</text>
</comment>
<sequence length="72" mass="8052">MSYLPLSLRPLEGTIPSVKSETLIKTNTKRSSSPPPVLKKYAKRALMPLYAPYTPLYATSSTEYLDTQEITC</sequence>
<keyword evidence="2" id="KW-1185">Reference proteome</keyword>
<name>A0A286U866_9AGAM</name>
<protein>
    <submittedName>
        <fullName evidence="1">Uncharacterized protein</fullName>
    </submittedName>
</protein>
<dbReference type="EMBL" id="NBII01000009">
    <property type="protein sequence ID" value="PAV15756.1"/>
    <property type="molecule type" value="Genomic_DNA"/>
</dbReference>